<dbReference type="PANTHER" id="PTHR39339">
    <property type="entry name" value="SLR1444 PROTEIN"/>
    <property type="match status" value="1"/>
</dbReference>
<protein>
    <recommendedName>
        <fullName evidence="1">CHAD domain-containing protein</fullName>
    </recommendedName>
</protein>
<dbReference type="InterPro" id="IPR038186">
    <property type="entry name" value="CHAD_dom_sf"/>
</dbReference>
<proteinExistence type="predicted"/>
<dbReference type="Pfam" id="PF05235">
    <property type="entry name" value="CHAD"/>
    <property type="match status" value="1"/>
</dbReference>
<name>A0A2L1GMA1_9BACT</name>
<evidence type="ECO:0000259" key="1">
    <source>
        <dbReference type="PROSITE" id="PS51708"/>
    </source>
</evidence>
<dbReference type="PANTHER" id="PTHR39339:SF1">
    <property type="entry name" value="CHAD DOMAIN-CONTAINING PROTEIN"/>
    <property type="match status" value="1"/>
</dbReference>
<dbReference type="Proteomes" id="UP000239867">
    <property type="component" value="Chromosome"/>
</dbReference>
<reference evidence="2 3" key="1">
    <citation type="journal article" date="2018" name="MBio">
        <title>Insights into the evolution of host association through the isolation and characterization of a novel human periodontal pathobiont, Desulfobulbus oralis.</title>
        <authorList>
            <person name="Cross K.L."/>
            <person name="Chirania P."/>
            <person name="Xiong W."/>
            <person name="Beall C.J."/>
            <person name="Elkins J.G."/>
            <person name="Giannone R.J."/>
            <person name="Griffen A.L."/>
            <person name="Guss A.M."/>
            <person name="Hettich R.L."/>
            <person name="Joshi S.S."/>
            <person name="Mokrzan E.M."/>
            <person name="Martin R.K."/>
            <person name="Zhulin I.B."/>
            <person name="Leys E.J."/>
            <person name="Podar M."/>
        </authorList>
    </citation>
    <scope>NUCLEOTIDE SEQUENCE [LARGE SCALE GENOMIC DNA]</scope>
    <source>
        <strain evidence="2 3">ORNL</strain>
    </source>
</reference>
<dbReference type="PROSITE" id="PS51708">
    <property type="entry name" value="CHAD"/>
    <property type="match status" value="1"/>
</dbReference>
<dbReference type="AlphaFoldDB" id="A0A2L1GMA1"/>
<dbReference type="Gene3D" id="1.40.20.10">
    <property type="entry name" value="CHAD domain"/>
    <property type="match status" value="1"/>
</dbReference>
<evidence type="ECO:0000313" key="3">
    <source>
        <dbReference type="Proteomes" id="UP000239867"/>
    </source>
</evidence>
<dbReference type="InterPro" id="IPR007899">
    <property type="entry name" value="CHAD_dom"/>
</dbReference>
<organism evidence="2 3">
    <name type="scientific">Desulfobulbus oralis</name>
    <dbReference type="NCBI Taxonomy" id="1986146"/>
    <lineage>
        <taxon>Bacteria</taxon>
        <taxon>Pseudomonadati</taxon>
        <taxon>Thermodesulfobacteriota</taxon>
        <taxon>Desulfobulbia</taxon>
        <taxon>Desulfobulbales</taxon>
        <taxon>Desulfobulbaceae</taxon>
        <taxon>Desulfobulbus</taxon>
    </lineage>
</organism>
<dbReference type="RefSeq" id="WP_104936098.1">
    <property type="nucleotide sequence ID" value="NZ_CP021255.1"/>
</dbReference>
<accession>A0A2L1GMA1</accession>
<sequence>MTGPPEDTWLVPDPLSPERLQAALAAAFRVQALPEYGAEVTYVDSFDWRLYQAGMLLHTHGHSWTLYESSGKLTLLRGGPLCRRSCTLEAFPEGAMRSALAPVLGLRALLPLTRVDLRGRQLHLCNEAGDIMLRLVWEEQRLLESAQSFRMVRLFPLRGHRQALDAARSILRHTGIVQPVSPLAGFEAGCRAAGRIPLDYSSKFPQAIARDMQNLRALDALRLICLHLLTGIRRNVPGVLGDWDTVFLHDLRVALRRTRTALAMGRDLFPAGTLDVFRSGFAELGRATGATRDLDSFLLGEAKYADRLPAELRPGLHMAFAGIARERARVRRILVRRLQSEKTVGLLQDWEDFWRQAGQGDEAAAAGGPVRALSDRMLRRHGRRVLAAGSGITESSLDAELHQLRVACKKLRYTLEFFRALYPEEEARSVIHTLKEVQGILGRLHDGAVARQLALDWLGSMQAAGENSGSGQNSALAGAAMTRIAEELRLLRPALLARFKEAFAPLAGRFGALAPFLEPERF</sequence>
<dbReference type="OrthoDB" id="9777271at2"/>
<dbReference type="KEGG" id="deo:CAY53_04375"/>
<gene>
    <name evidence="2" type="ORF">CAY53_04375</name>
</gene>
<dbReference type="EMBL" id="CP021255">
    <property type="protein sequence ID" value="AVD70811.1"/>
    <property type="molecule type" value="Genomic_DNA"/>
</dbReference>
<keyword evidence="3" id="KW-1185">Reference proteome</keyword>
<evidence type="ECO:0000313" key="2">
    <source>
        <dbReference type="EMBL" id="AVD70811.1"/>
    </source>
</evidence>
<feature type="domain" description="CHAD" evidence="1">
    <location>
        <begin position="214"/>
        <end position="508"/>
    </location>
</feature>
<dbReference type="SMART" id="SM00880">
    <property type="entry name" value="CHAD"/>
    <property type="match status" value="1"/>
</dbReference>